<evidence type="ECO:0000256" key="2">
    <source>
        <dbReference type="SAM" id="MobiDB-lite"/>
    </source>
</evidence>
<protein>
    <submittedName>
        <fullName evidence="3">Uncharacterized protein</fullName>
    </submittedName>
</protein>
<reference evidence="3" key="1">
    <citation type="submission" date="2021-01" db="EMBL/GenBank/DDBJ databases">
        <authorList>
            <person name="Corre E."/>
            <person name="Pelletier E."/>
            <person name="Niang G."/>
            <person name="Scheremetjew M."/>
            <person name="Finn R."/>
            <person name="Kale V."/>
            <person name="Holt S."/>
            <person name="Cochrane G."/>
            <person name="Meng A."/>
            <person name="Brown T."/>
            <person name="Cohen L."/>
        </authorList>
    </citation>
    <scope>NUCLEOTIDE SEQUENCE</scope>
    <source>
        <strain evidence="3">CCMP2084</strain>
    </source>
</reference>
<dbReference type="AlphaFoldDB" id="A0A7S2XRH0"/>
<feature type="region of interest" description="Disordered" evidence="2">
    <location>
        <begin position="1"/>
        <end position="26"/>
    </location>
</feature>
<feature type="coiled-coil region" evidence="1">
    <location>
        <begin position="70"/>
        <end position="100"/>
    </location>
</feature>
<evidence type="ECO:0000313" key="3">
    <source>
        <dbReference type="EMBL" id="CAD9824604.1"/>
    </source>
</evidence>
<dbReference type="EMBL" id="HBHQ01024389">
    <property type="protein sequence ID" value="CAD9824604.1"/>
    <property type="molecule type" value="Transcribed_RNA"/>
</dbReference>
<feature type="compositionally biased region" description="Basic and acidic residues" evidence="2">
    <location>
        <begin position="1"/>
        <end position="10"/>
    </location>
</feature>
<proteinExistence type="predicted"/>
<name>A0A7S2XRH0_9STRA</name>
<gene>
    <name evidence="3" type="ORF">ASEP1449_LOCUS16438</name>
</gene>
<organism evidence="3">
    <name type="scientific">Attheya septentrionalis</name>
    <dbReference type="NCBI Taxonomy" id="420275"/>
    <lineage>
        <taxon>Eukaryota</taxon>
        <taxon>Sar</taxon>
        <taxon>Stramenopiles</taxon>
        <taxon>Ochrophyta</taxon>
        <taxon>Bacillariophyta</taxon>
        <taxon>Coscinodiscophyceae</taxon>
        <taxon>Chaetocerotophycidae</taxon>
        <taxon>Chaetocerotales</taxon>
        <taxon>Attheyaceae</taxon>
        <taxon>Attheya</taxon>
    </lineage>
</organism>
<sequence>MAELRSRHESTAASSSSAGGVGDKSTDVHDISGAVVDVACALTDVVTATGEKALEVNEKHHVTERTADAVKEYNRQNHVLERAKQAATSAYQQVVKFEAEHHVVEQILKKTAAGARLVAEKIRECGKDNTLI</sequence>
<keyword evidence="1" id="KW-0175">Coiled coil</keyword>
<evidence type="ECO:0000256" key="1">
    <source>
        <dbReference type="SAM" id="Coils"/>
    </source>
</evidence>
<accession>A0A7S2XRH0</accession>